<evidence type="ECO:0000256" key="1">
    <source>
        <dbReference type="ARBA" id="ARBA00001353"/>
    </source>
</evidence>
<evidence type="ECO:0000256" key="7">
    <source>
        <dbReference type="ARBA" id="ARBA00032903"/>
    </source>
</evidence>
<proteinExistence type="inferred from homology"/>
<dbReference type="Pfam" id="PF02152">
    <property type="entry name" value="FolB"/>
    <property type="match status" value="1"/>
</dbReference>
<evidence type="ECO:0000313" key="9">
    <source>
        <dbReference type="EMBL" id="OJJ33481.1"/>
    </source>
</evidence>
<keyword evidence="5" id="KW-0289">Folate biosynthesis</keyword>
<sequence>MSTNTSGINTNPRPPIVDTIQLRNIQLSLPAAPDPWHRSAYPQSCTATLKLSYASSEASAETDDVGLTIDYGKLYRSFAKDLGRLGKETDAGALISNGERVVNLDGVRLEDVLRGAMGEDVRLTAGIIANCCLQQLDETAVSYLPSPRFLDISSHRITSNASPPAVEKDFGRFQIRLAFPKAILRADGGLQYRCVTELGHLESEAKEQSQRRLVVLVEEFRIVQIRSYCILGINPHERLEKQAVFTTLRFQGPGLQEWSTKFIDNYQEMTRVVAERVEATSFGSVEALATLIARIVTMEFGHEEVTVLVQKPSALGFVEGAGLECTRSRAYFEKRS</sequence>
<evidence type="ECO:0000313" key="10">
    <source>
        <dbReference type="Proteomes" id="UP000184383"/>
    </source>
</evidence>
<comment type="catalytic activity">
    <reaction evidence="1">
        <text>7,8-dihydroneopterin = 6-hydroxymethyl-7,8-dihydropterin + glycolaldehyde</text>
        <dbReference type="Rhea" id="RHEA:10540"/>
        <dbReference type="ChEBI" id="CHEBI:17001"/>
        <dbReference type="ChEBI" id="CHEBI:17071"/>
        <dbReference type="ChEBI" id="CHEBI:44841"/>
        <dbReference type="EC" id="4.1.2.25"/>
    </reaction>
</comment>
<evidence type="ECO:0000259" key="8">
    <source>
        <dbReference type="SMART" id="SM00905"/>
    </source>
</evidence>
<dbReference type="InterPro" id="IPR043133">
    <property type="entry name" value="GTP-CH-I_C/QueF"/>
</dbReference>
<dbReference type="EC" id="4.1.2.25" evidence="4"/>
<comment type="similarity">
    <text evidence="3">Belongs to the DHNA family.</text>
</comment>
<keyword evidence="10" id="KW-1185">Reference proteome</keyword>
<dbReference type="Proteomes" id="UP000184383">
    <property type="component" value="Unassembled WGS sequence"/>
</dbReference>
<dbReference type="STRING" id="1073089.A0A1L9REX6"/>
<name>A0A1L9REX6_ASPWE</name>
<evidence type="ECO:0000256" key="3">
    <source>
        <dbReference type="ARBA" id="ARBA00005708"/>
    </source>
</evidence>
<dbReference type="OrthoDB" id="5425486at2759"/>
<dbReference type="EMBL" id="KV878214">
    <property type="protein sequence ID" value="OJJ33481.1"/>
    <property type="molecule type" value="Genomic_DNA"/>
</dbReference>
<dbReference type="SMART" id="SM00905">
    <property type="entry name" value="FolB"/>
    <property type="match status" value="1"/>
</dbReference>
<feature type="domain" description="Dihydroneopterin aldolase/epimerase" evidence="8">
    <location>
        <begin position="220"/>
        <end position="327"/>
    </location>
</feature>
<evidence type="ECO:0000256" key="4">
    <source>
        <dbReference type="ARBA" id="ARBA00013043"/>
    </source>
</evidence>
<dbReference type="PANTHER" id="PTHR42844:SF1">
    <property type="entry name" value="DIHYDRONEOPTERIN ALDOLASE 1-RELATED"/>
    <property type="match status" value="1"/>
</dbReference>
<keyword evidence="6" id="KW-0456">Lyase</keyword>
<dbReference type="GO" id="GO:0046656">
    <property type="term" value="P:folic acid biosynthetic process"/>
    <property type="evidence" value="ECO:0007669"/>
    <property type="project" value="UniProtKB-KW"/>
</dbReference>
<reference evidence="10" key="1">
    <citation type="journal article" date="2017" name="Genome Biol.">
        <title>Comparative genomics reveals high biological diversity and specific adaptations in the industrially and medically important fungal genus Aspergillus.</title>
        <authorList>
            <person name="de Vries R.P."/>
            <person name="Riley R."/>
            <person name="Wiebenga A."/>
            <person name="Aguilar-Osorio G."/>
            <person name="Amillis S."/>
            <person name="Uchima C.A."/>
            <person name="Anderluh G."/>
            <person name="Asadollahi M."/>
            <person name="Askin M."/>
            <person name="Barry K."/>
            <person name="Battaglia E."/>
            <person name="Bayram O."/>
            <person name="Benocci T."/>
            <person name="Braus-Stromeyer S.A."/>
            <person name="Caldana C."/>
            <person name="Canovas D."/>
            <person name="Cerqueira G.C."/>
            <person name="Chen F."/>
            <person name="Chen W."/>
            <person name="Choi C."/>
            <person name="Clum A."/>
            <person name="Dos Santos R.A."/>
            <person name="Damasio A.R."/>
            <person name="Diallinas G."/>
            <person name="Emri T."/>
            <person name="Fekete E."/>
            <person name="Flipphi M."/>
            <person name="Freyberg S."/>
            <person name="Gallo A."/>
            <person name="Gournas C."/>
            <person name="Habgood R."/>
            <person name="Hainaut M."/>
            <person name="Harispe M.L."/>
            <person name="Henrissat B."/>
            <person name="Hilden K.S."/>
            <person name="Hope R."/>
            <person name="Hossain A."/>
            <person name="Karabika E."/>
            <person name="Karaffa L."/>
            <person name="Karanyi Z."/>
            <person name="Krasevec N."/>
            <person name="Kuo A."/>
            <person name="Kusch H."/>
            <person name="LaButti K."/>
            <person name="Lagendijk E.L."/>
            <person name="Lapidus A."/>
            <person name="Levasseur A."/>
            <person name="Lindquist E."/>
            <person name="Lipzen A."/>
            <person name="Logrieco A.F."/>
            <person name="MacCabe A."/>
            <person name="Maekelae M.R."/>
            <person name="Malavazi I."/>
            <person name="Melin P."/>
            <person name="Meyer V."/>
            <person name="Mielnichuk N."/>
            <person name="Miskei M."/>
            <person name="Molnar A.P."/>
            <person name="Mule G."/>
            <person name="Ngan C.Y."/>
            <person name="Orejas M."/>
            <person name="Orosz E."/>
            <person name="Ouedraogo J.P."/>
            <person name="Overkamp K.M."/>
            <person name="Park H.-S."/>
            <person name="Perrone G."/>
            <person name="Piumi F."/>
            <person name="Punt P.J."/>
            <person name="Ram A.F."/>
            <person name="Ramon A."/>
            <person name="Rauscher S."/>
            <person name="Record E."/>
            <person name="Riano-Pachon D.M."/>
            <person name="Robert V."/>
            <person name="Roehrig J."/>
            <person name="Ruller R."/>
            <person name="Salamov A."/>
            <person name="Salih N.S."/>
            <person name="Samson R.A."/>
            <person name="Sandor E."/>
            <person name="Sanguinetti M."/>
            <person name="Schuetze T."/>
            <person name="Sepcic K."/>
            <person name="Shelest E."/>
            <person name="Sherlock G."/>
            <person name="Sophianopoulou V."/>
            <person name="Squina F.M."/>
            <person name="Sun H."/>
            <person name="Susca A."/>
            <person name="Todd R.B."/>
            <person name="Tsang A."/>
            <person name="Unkles S.E."/>
            <person name="van de Wiele N."/>
            <person name="van Rossen-Uffink D."/>
            <person name="Oliveira J.V."/>
            <person name="Vesth T.C."/>
            <person name="Visser J."/>
            <person name="Yu J.-H."/>
            <person name="Zhou M."/>
            <person name="Andersen M.R."/>
            <person name="Archer D.B."/>
            <person name="Baker S.E."/>
            <person name="Benoit I."/>
            <person name="Brakhage A.A."/>
            <person name="Braus G.H."/>
            <person name="Fischer R."/>
            <person name="Frisvad J.C."/>
            <person name="Goldman G.H."/>
            <person name="Houbraken J."/>
            <person name="Oakley B."/>
            <person name="Pocsi I."/>
            <person name="Scazzocchio C."/>
            <person name="Seiboth B."/>
            <person name="vanKuyk P.A."/>
            <person name="Wortman J."/>
            <person name="Dyer P.S."/>
            <person name="Grigoriev I.V."/>
        </authorList>
    </citation>
    <scope>NUCLEOTIDE SEQUENCE [LARGE SCALE GENOMIC DNA]</scope>
    <source>
        <strain evidence="10">DTO 134E9</strain>
    </source>
</reference>
<dbReference type="AlphaFoldDB" id="A0A1L9REX6"/>
<dbReference type="RefSeq" id="XP_040687158.1">
    <property type="nucleotide sequence ID" value="XM_040828512.1"/>
</dbReference>
<evidence type="ECO:0000256" key="5">
    <source>
        <dbReference type="ARBA" id="ARBA00022909"/>
    </source>
</evidence>
<dbReference type="VEuPathDB" id="FungiDB:ASPWEDRAFT_114673"/>
<dbReference type="InterPro" id="IPR006157">
    <property type="entry name" value="FolB_dom"/>
</dbReference>
<gene>
    <name evidence="9" type="ORF">ASPWEDRAFT_114673</name>
</gene>
<dbReference type="GeneID" id="63744360"/>
<dbReference type="Gene3D" id="3.30.1130.10">
    <property type="match status" value="2"/>
</dbReference>
<dbReference type="SUPFAM" id="SSF55620">
    <property type="entry name" value="Tetrahydrobiopterin biosynthesis enzymes-like"/>
    <property type="match status" value="1"/>
</dbReference>
<dbReference type="PANTHER" id="PTHR42844">
    <property type="entry name" value="DIHYDRONEOPTERIN ALDOLASE 1-RELATED"/>
    <property type="match status" value="1"/>
</dbReference>
<organism evidence="9 10">
    <name type="scientific">Aspergillus wentii DTO 134E9</name>
    <dbReference type="NCBI Taxonomy" id="1073089"/>
    <lineage>
        <taxon>Eukaryota</taxon>
        <taxon>Fungi</taxon>
        <taxon>Dikarya</taxon>
        <taxon>Ascomycota</taxon>
        <taxon>Pezizomycotina</taxon>
        <taxon>Eurotiomycetes</taxon>
        <taxon>Eurotiomycetidae</taxon>
        <taxon>Eurotiales</taxon>
        <taxon>Aspergillaceae</taxon>
        <taxon>Aspergillus</taxon>
        <taxon>Aspergillus subgen. Cremei</taxon>
    </lineage>
</organism>
<accession>A0A1L9REX6</accession>
<evidence type="ECO:0000256" key="6">
    <source>
        <dbReference type="ARBA" id="ARBA00023239"/>
    </source>
</evidence>
<evidence type="ECO:0000256" key="2">
    <source>
        <dbReference type="ARBA" id="ARBA00005013"/>
    </source>
</evidence>
<dbReference type="GO" id="GO:0005737">
    <property type="term" value="C:cytoplasm"/>
    <property type="evidence" value="ECO:0007669"/>
    <property type="project" value="TreeGrafter"/>
</dbReference>
<dbReference type="InterPro" id="IPR006156">
    <property type="entry name" value="Dihydroneopterin_aldolase"/>
</dbReference>
<dbReference type="GO" id="GO:0004150">
    <property type="term" value="F:dihydroneopterin aldolase activity"/>
    <property type="evidence" value="ECO:0007669"/>
    <property type="project" value="UniProtKB-EC"/>
</dbReference>
<protein>
    <recommendedName>
        <fullName evidence="4">dihydroneopterin aldolase</fullName>
        <ecNumber evidence="4">4.1.2.25</ecNumber>
    </recommendedName>
    <alternativeName>
        <fullName evidence="7">7,8-dihydroneopterin aldolase</fullName>
    </alternativeName>
</protein>
<comment type="pathway">
    <text evidence="2">Cofactor biosynthesis; tetrahydrofolate biosynthesis; 2-amino-4-hydroxy-6-hydroxymethyl-7,8-dihydropteridine diphosphate from 7,8-dihydroneopterin triphosphate: step 3/4.</text>
</comment>